<protein>
    <submittedName>
        <fullName evidence="4">Rho guanine nucleotide exchange factor, putative</fullName>
    </submittedName>
</protein>
<dbReference type="VEuPathDB" id="AmoebaDB:EIN_172320"/>
<organism evidence="4 5">
    <name type="scientific">Entamoeba invadens IP1</name>
    <dbReference type="NCBI Taxonomy" id="370355"/>
    <lineage>
        <taxon>Eukaryota</taxon>
        <taxon>Amoebozoa</taxon>
        <taxon>Evosea</taxon>
        <taxon>Archamoebae</taxon>
        <taxon>Mastigamoebida</taxon>
        <taxon>Entamoebidae</taxon>
        <taxon>Entamoeba</taxon>
    </lineage>
</organism>
<dbReference type="PANTHER" id="PTHR12673">
    <property type="entry name" value="FACIOGENITAL DYSPLASIA PROTEIN"/>
    <property type="match status" value="1"/>
</dbReference>
<dbReference type="Gene3D" id="2.30.29.30">
    <property type="entry name" value="Pleckstrin-homology domain (PH domain)/Phosphotyrosine-binding domain (PTB)"/>
    <property type="match status" value="2"/>
</dbReference>
<keyword evidence="5" id="KW-1185">Reference proteome</keyword>
<feature type="domain" description="DH" evidence="3">
    <location>
        <begin position="883"/>
        <end position="1072"/>
    </location>
</feature>
<dbReference type="GeneID" id="14883700"/>
<dbReference type="Pfam" id="PF00621">
    <property type="entry name" value="RhoGEF"/>
    <property type="match status" value="3"/>
</dbReference>
<dbReference type="GO" id="GO:0005085">
    <property type="term" value="F:guanyl-nucleotide exchange factor activity"/>
    <property type="evidence" value="ECO:0007669"/>
    <property type="project" value="InterPro"/>
</dbReference>
<feature type="non-terminal residue" evidence="4">
    <location>
        <position position="1"/>
    </location>
</feature>
<evidence type="ECO:0000259" key="3">
    <source>
        <dbReference type="PROSITE" id="PS50010"/>
    </source>
</evidence>
<dbReference type="SUPFAM" id="SSF50729">
    <property type="entry name" value="PH domain-like"/>
    <property type="match status" value="3"/>
</dbReference>
<evidence type="ECO:0000256" key="2">
    <source>
        <dbReference type="SAM" id="MobiDB-lite"/>
    </source>
</evidence>
<dbReference type="SUPFAM" id="SSF48065">
    <property type="entry name" value="DBL homology domain (DH-domain)"/>
    <property type="match status" value="3"/>
</dbReference>
<dbReference type="RefSeq" id="XP_004183953.1">
    <property type="nucleotide sequence ID" value="XM_004183905.1"/>
</dbReference>
<evidence type="ECO:0000313" key="5">
    <source>
        <dbReference type="Proteomes" id="UP000014680"/>
    </source>
</evidence>
<keyword evidence="1" id="KW-0175">Coiled coil</keyword>
<reference evidence="4 5" key="1">
    <citation type="submission" date="2012-10" db="EMBL/GenBank/DDBJ databases">
        <authorList>
            <person name="Zafar N."/>
            <person name="Inman J."/>
            <person name="Hall N."/>
            <person name="Lorenzi H."/>
            <person name="Caler E."/>
        </authorList>
    </citation>
    <scope>NUCLEOTIDE SEQUENCE [LARGE SCALE GENOMIC DNA]</scope>
    <source>
        <strain evidence="4 5">IP1</strain>
    </source>
</reference>
<dbReference type="SMART" id="SM00325">
    <property type="entry name" value="RhoGEF"/>
    <property type="match status" value="2"/>
</dbReference>
<evidence type="ECO:0000313" key="4">
    <source>
        <dbReference type="EMBL" id="ELP84607.1"/>
    </source>
</evidence>
<dbReference type="InterPro" id="IPR011993">
    <property type="entry name" value="PH-like_dom_sf"/>
</dbReference>
<proteinExistence type="predicted"/>
<dbReference type="Gene3D" id="1.20.900.10">
    <property type="entry name" value="Dbl homology (DH) domain"/>
    <property type="match status" value="3"/>
</dbReference>
<dbReference type="InterPro" id="IPR035899">
    <property type="entry name" value="DBL_dom_sf"/>
</dbReference>
<dbReference type="OrthoDB" id="245697at2759"/>
<dbReference type="PROSITE" id="PS50010">
    <property type="entry name" value="DH_2"/>
    <property type="match status" value="3"/>
</dbReference>
<dbReference type="Proteomes" id="UP000014680">
    <property type="component" value="Unassembled WGS sequence"/>
</dbReference>
<feature type="domain" description="DH" evidence="3">
    <location>
        <begin position="427"/>
        <end position="618"/>
    </location>
</feature>
<evidence type="ECO:0000256" key="1">
    <source>
        <dbReference type="SAM" id="Coils"/>
    </source>
</evidence>
<dbReference type="EMBL" id="KB207112">
    <property type="protein sequence ID" value="ELP84607.1"/>
    <property type="molecule type" value="Genomic_DNA"/>
</dbReference>
<dbReference type="InterPro" id="IPR051092">
    <property type="entry name" value="FYVE_RhoGEF_PH"/>
</dbReference>
<dbReference type="InterPro" id="IPR000219">
    <property type="entry name" value="DH_dom"/>
</dbReference>
<dbReference type="KEGG" id="eiv:EIN_172320"/>
<feature type="domain" description="DH" evidence="3">
    <location>
        <begin position="1"/>
        <end position="130"/>
    </location>
</feature>
<name>A0A0A1TVU4_ENTIV</name>
<sequence length="1278" mass="147847">KEAKETKPDELPLFGKEFVNSLQFLKMASVYIGNYETYLSRISEMLAHDASYEKAIRKAKDKVLHDKRFDNIIMIHPLSFYLITPIQRIPRYELLIRDMLRDVGKDFPDLEQLKKAYIQAKESAKGVNVLKMQLEENDKMSMVREMIKGKLRMGVSVTRKFVCCGGVYVIENMNTPPNKMVFLFLFNDVLLETIPTKIDGRPVEFVNVESYKKAFESLSTKTDIKSFDGCEFELLREFPFTFGNCVFKPINETNEVKHVFSALLREYKVIRNVEKDFPILVKYATSSDEEKEVWKCVINDQIRYNNDIRINKENIEKSKEGMVESELSRQESIRQRTQSLALPGGVEKAELNHSTTSASFKILPKTQKAFSIQNVSQVPGTLITSGNVISAIIKNLKEFGEQKEKKSDDQLFAEIDNKTMSEKDCEHYKRVVKEMTESEKVHVRGLEILKDVYLTPITKSSIADSVAFAKSIIVQVDTIIGVHKKFLNMMENAETTANSGELPLLGANFTKNIQFLKMAATYISKYSVYLTGLTDIMNKEKDVVKMQNKAKQDYLKGHEGAKVEMISFYLITPIQRIPRYELLIRDMLRDVGKDFPDLEQLKKAYLDAKESGKGVNQTRMHIEENEKMSIIQRAILNFPNFENLSSRKFICGGPVYIIANMIEKPTQLCYIFLFNDMLVQTKVVKMNGKSVKEGTEDALMKELSEITDVEGLNKITFEYINAFYIQGSSKLMPQNDTLQVSNVVMFMAFQKMKKDGDETNPFIMIKYSTMTEDEKEAWKSVLNDQILSMKEKEEKMKKVQEKVENTVEIISSAPTEKKTHTKSFDKSCVKYIAHEVGNLVQSSGPIVSVVRNLQDEYDHPEFDDEKFFREIETKEMNEEDVKHLGSVIRDMRTNENAHMLSLVTLKEVYFNSIVKHVNKDYLNVINEVMSQIDVMTSTHQKFLYMFEKAKILFEKGEFPLMGDDFYKNLQFLKMEMAYVTNYNNYLKMMGELEKDTSVVKQWNKAKESYSQTMKEESHPYEYYMIRPIVQASKYEAYLKVLLSDSGNNSEDSVDLKRAYIEAKHISRNVNSMKALAEEGTKFLTVREAIIGDFSNDMTGARKFLCSGPLFIVEKVMEPPKKWMYFFLFNDRLVETIPELYEGKPVKDMLDAFSKLRVIKQVDELKSWKFRITKEFVFNLDVELVNVQQEETVCKHQIVIKSSQIPYRFSSSTLLECDVWISLIFDQLEKIRKNEKAKLKRRNAVNLESERKIFKETLGSFDLANPPPLPKKPRALDSK</sequence>
<dbReference type="PANTHER" id="PTHR12673:SF263">
    <property type="entry name" value="PLECKSTRIN DOMAIN-CONTAINING PROTEIN"/>
    <property type="match status" value="1"/>
</dbReference>
<gene>
    <name evidence="4" type="ORF">EIN_172320</name>
</gene>
<dbReference type="AlphaFoldDB" id="A0A0A1TVU4"/>
<feature type="region of interest" description="Disordered" evidence="2">
    <location>
        <begin position="1259"/>
        <end position="1278"/>
    </location>
</feature>
<accession>A0A0A1TVU4</accession>
<dbReference type="GO" id="GO:0005737">
    <property type="term" value="C:cytoplasm"/>
    <property type="evidence" value="ECO:0007669"/>
    <property type="project" value="TreeGrafter"/>
</dbReference>
<feature type="coiled-coil region" evidence="1">
    <location>
        <begin position="782"/>
        <end position="809"/>
    </location>
</feature>